<dbReference type="GO" id="GO:0000287">
    <property type="term" value="F:magnesium ion binding"/>
    <property type="evidence" value="ECO:0007669"/>
    <property type="project" value="InterPro"/>
</dbReference>
<dbReference type="EMBL" id="QGTZ01000009">
    <property type="protein sequence ID" value="PWW37356.1"/>
    <property type="molecule type" value="Genomic_DNA"/>
</dbReference>
<sequence>MNRLILPGKAPSVNHMYRNAMVRGRRIKIKTPVAEAWFTDTIIRASVWRKSNQWSTATGKVIVRLWFYFPDARRRDTHNTLKAIMDALEDAGIYKDDKTALPQIMDYEVDRKNPRIEIEFEKFI</sequence>
<dbReference type="RefSeq" id="WP_110000775.1">
    <property type="nucleotide sequence ID" value="NZ_QGTZ01000009.1"/>
</dbReference>
<protein>
    <submittedName>
        <fullName evidence="1">Crossover junction endodeoxyribonuclease RusA</fullName>
    </submittedName>
</protein>
<gene>
    <name evidence="1" type="ORF">DET56_109242</name>
</gene>
<name>A0A855XR45_9BACL</name>
<dbReference type="SUPFAM" id="SSF103084">
    <property type="entry name" value="Holliday junction resolvase RusA"/>
    <property type="match status" value="1"/>
</dbReference>
<accession>A0A855XR45</accession>
<dbReference type="GO" id="GO:0006281">
    <property type="term" value="P:DNA repair"/>
    <property type="evidence" value="ECO:0007669"/>
    <property type="project" value="InterPro"/>
</dbReference>
<dbReference type="Proteomes" id="UP000247078">
    <property type="component" value="Unassembled WGS sequence"/>
</dbReference>
<dbReference type="InterPro" id="IPR008822">
    <property type="entry name" value="Endonuclease_RusA-like"/>
</dbReference>
<dbReference type="GO" id="GO:0006310">
    <property type="term" value="P:DNA recombination"/>
    <property type="evidence" value="ECO:0007669"/>
    <property type="project" value="InterPro"/>
</dbReference>
<dbReference type="InterPro" id="IPR036614">
    <property type="entry name" value="RusA-like_sf"/>
</dbReference>
<evidence type="ECO:0000313" key="2">
    <source>
        <dbReference type="Proteomes" id="UP000247078"/>
    </source>
</evidence>
<dbReference type="AlphaFoldDB" id="A0A855XR45"/>
<dbReference type="Pfam" id="PF05866">
    <property type="entry name" value="RusA"/>
    <property type="match status" value="1"/>
</dbReference>
<comment type="caution">
    <text evidence="1">The sequence shown here is derived from an EMBL/GenBank/DDBJ whole genome shotgun (WGS) entry which is preliminary data.</text>
</comment>
<dbReference type="Gene3D" id="3.30.1330.70">
    <property type="entry name" value="Holliday junction resolvase RusA"/>
    <property type="match status" value="1"/>
</dbReference>
<proteinExistence type="predicted"/>
<organism evidence="1 2">
    <name type="scientific">Paenibacillus pabuli</name>
    <dbReference type="NCBI Taxonomy" id="1472"/>
    <lineage>
        <taxon>Bacteria</taxon>
        <taxon>Bacillati</taxon>
        <taxon>Bacillota</taxon>
        <taxon>Bacilli</taxon>
        <taxon>Bacillales</taxon>
        <taxon>Paenibacillaceae</taxon>
        <taxon>Paenibacillus</taxon>
    </lineage>
</organism>
<reference evidence="1 2" key="1">
    <citation type="submission" date="2018-05" db="EMBL/GenBank/DDBJ databases">
        <title>Freshwater and sediment microbial communities from various areas in North America, analyzing microbe dynamics in response to fracking.</title>
        <authorList>
            <person name="Lamendella R."/>
        </authorList>
    </citation>
    <scope>NUCLEOTIDE SEQUENCE [LARGE SCALE GENOMIC DNA]</scope>
    <source>
        <strain evidence="1 2">DB-3</strain>
    </source>
</reference>
<evidence type="ECO:0000313" key="1">
    <source>
        <dbReference type="EMBL" id="PWW37356.1"/>
    </source>
</evidence>